<organism evidence="1">
    <name type="scientific">uncultured Sulfurovum sp</name>
    <dbReference type="NCBI Taxonomy" id="269237"/>
    <lineage>
        <taxon>Bacteria</taxon>
        <taxon>Pseudomonadati</taxon>
        <taxon>Campylobacterota</taxon>
        <taxon>Epsilonproteobacteria</taxon>
        <taxon>Campylobacterales</taxon>
        <taxon>Sulfurovaceae</taxon>
        <taxon>Sulfurovum</taxon>
        <taxon>environmental samples</taxon>
    </lineage>
</organism>
<dbReference type="AlphaFoldDB" id="A0A6S6SC28"/>
<name>A0A6S6SC28_9BACT</name>
<sequence length="127" mass="15564">MTRASKEKARIYREATKDMNEDDKKNYDLLLELQNRFDSLWRKLHCELFQEEYDFMYDEIVDAKRRQRGENPMSKEYIEKMDKKRESLGFLPLKPNGEREKTDNTIEYCKKLITKELDYKAMYLKEK</sequence>
<gene>
    <name evidence="1" type="ORF">HELGO_WM10699</name>
</gene>
<reference evidence="1" key="1">
    <citation type="submission" date="2020-01" db="EMBL/GenBank/DDBJ databases">
        <authorList>
            <person name="Meier V. D."/>
            <person name="Meier V D."/>
        </authorList>
    </citation>
    <scope>NUCLEOTIDE SEQUENCE</scope>
    <source>
        <strain evidence="1">HLG_WM_MAG_05</strain>
    </source>
</reference>
<evidence type="ECO:0000313" key="1">
    <source>
        <dbReference type="EMBL" id="CAA6802594.1"/>
    </source>
</evidence>
<dbReference type="EMBL" id="CACVAU010000008">
    <property type="protein sequence ID" value="CAA6802594.1"/>
    <property type="molecule type" value="Genomic_DNA"/>
</dbReference>
<protein>
    <submittedName>
        <fullName evidence="1">Uncharacterized protein</fullName>
    </submittedName>
</protein>
<proteinExistence type="predicted"/>
<accession>A0A6S6SC28</accession>